<organism evidence="3 4">
    <name type="scientific">Hypothenemus hampei</name>
    <name type="common">Coffee berry borer</name>
    <dbReference type="NCBI Taxonomy" id="57062"/>
    <lineage>
        <taxon>Eukaryota</taxon>
        <taxon>Metazoa</taxon>
        <taxon>Ecdysozoa</taxon>
        <taxon>Arthropoda</taxon>
        <taxon>Hexapoda</taxon>
        <taxon>Insecta</taxon>
        <taxon>Pterygota</taxon>
        <taxon>Neoptera</taxon>
        <taxon>Endopterygota</taxon>
        <taxon>Coleoptera</taxon>
        <taxon>Polyphaga</taxon>
        <taxon>Cucujiformia</taxon>
        <taxon>Curculionidae</taxon>
        <taxon>Scolytinae</taxon>
        <taxon>Hypothenemus</taxon>
    </lineage>
</organism>
<dbReference type="Proteomes" id="UP001566132">
    <property type="component" value="Unassembled WGS sequence"/>
</dbReference>
<comment type="caution">
    <text evidence="3">The sequence shown here is derived from an EMBL/GenBank/DDBJ whole genome shotgun (WGS) entry which is preliminary data.</text>
</comment>
<dbReference type="EMBL" id="JBDJPC010000013">
    <property type="protein sequence ID" value="KAL1488812.1"/>
    <property type="molecule type" value="Genomic_DNA"/>
</dbReference>
<dbReference type="AlphaFoldDB" id="A0ABD1E2A9"/>
<feature type="coiled-coil region" evidence="1">
    <location>
        <begin position="221"/>
        <end position="290"/>
    </location>
</feature>
<keyword evidence="4" id="KW-1185">Reference proteome</keyword>
<proteinExistence type="predicted"/>
<feature type="region of interest" description="Disordered" evidence="2">
    <location>
        <begin position="1"/>
        <end position="39"/>
    </location>
</feature>
<protein>
    <submittedName>
        <fullName evidence="3">Uncharacterized protein</fullName>
    </submittedName>
</protein>
<feature type="region of interest" description="Disordered" evidence="2">
    <location>
        <begin position="388"/>
        <end position="426"/>
    </location>
</feature>
<evidence type="ECO:0000256" key="1">
    <source>
        <dbReference type="SAM" id="Coils"/>
    </source>
</evidence>
<gene>
    <name evidence="3" type="ORF">ABEB36_014608</name>
</gene>
<sequence length="426" mass="49996">MQRSGIPKSKSDTRVDAGNTPGEVKSENKSSKKKSESKKTIEFQLPPLSIVGKKKEIDFDLIRKRVINRGNPEGEDKKQLASILKHLKESKVKIRVHEFVNSVSKFTCDNGEVMRKVMEDDLASFRKIVTKVYENMTQDISDVLVNEQIQTAEFYQERHVIFNNKLLWMISEILQMIPNFDFERYFKDKSYLQQICPIPEIFERNAEDVDIEKRQEAFHRLQWLKIEEGRLAKENKRLEERLDKLREQHKKEMALVEMKSQIMEQTMHELEEEEQEKQGHLNELENVLGTNIVRTEAYIRLVEDEASRLAKPLPREKIIKKSKKKHDHDQWPVTTASYIEERANQKFVESEGAFANERKRIRRREREPGRNTTLFGDQFGHVMEYSEFPSARPMKEKSIQRTTTMIQEKRPPRSRSPSACDGGCSG</sequence>
<feature type="compositionally biased region" description="Basic and acidic residues" evidence="2">
    <location>
        <begin position="24"/>
        <end position="39"/>
    </location>
</feature>
<keyword evidence="1" id="KW-0175">Coiled coil</keyword>
<evidence type="ECO:0000313" key="4">
    <source>
        <dbReference type="Proteomes" id="UP001566132"/>
    </source>
</evidence>
<evidence type="ECO:0000313" key="3">
    <source>
        <dbReference type="EMBL" id="KAL1488812.1"/>
    </source>
</evidence>
<accession>A0ABD1E2A9</accession>
<reference evidence="3 4" key="1">
    <citation type="submission" date="2024-05" db="EMBL/GenBank/DDBJ databases">
        <title>Genetic variation in Jamaican populations of the coffee berry borer (Hypothenemus hampei).</title>
        <authorList>
            <person name="Errbii M."/>
            <person name="Myrie A."/>
        </authorList>
    </citation>
    <scope>NUCLEOTIDE SEQUENCE [LARGE SCALE GENOMIC DNA]</scope>
    <source>
        <strain evidence="3">JA-Hopewell-2020-01-JO</strain>
        <tissue evidence="3">Whole body</tissue>
    </source>
</reference>
<name>A0ABD1E2A9_HYPHA</name>
<evidence type="ECO:0000256" key="2">
    <source>
        <dbReference type="SAM" id="MobiDB-lite"/>
    </source>
</evidence>